<protein>
    <submittedName>
        <fullName evidence="3">PLC-like phosphodiesterase</fullName>
    </submittedName>
</protein>
<name>A0AAD4KS78_9EURO</name>
<dbReference type="GO" id="GO:0006629">
    <property type="term" value="P:lipid metabolic process"/>
    <property type="evidence" value="ECO:0007669"/>
    <property type="project" value="InterPro"/>
</dbReference>
<dbReference type="Gene3D" id="3.20.20.190">
    <property type="entry name" value="Phosphatidylinositol (PI) phosphodiesterase"/>
    <property type="match status" value="1"/>
</dbReference>
<evidence type="ECO:0000259" key="2">
    <source>
        <dbReference type="PROSITE" id="PS51704"/>
    </source>
</evidence>
<dbReference type="EMBL" id="JAJTJA010000008">
    <property type="protein sequence ID" value="KAH8694865.1"/>
    <property type="molecule type" value="Genomic_DNA"/>
</dbReference>
<dbReference type="GO" id="GO:0008081">
    <property type="term" value="F:phosphoric diester hydrolase activity"/>
    <property type="evidence" value="ECO:0007669"/>
    <property type="project" value="InterPro"/>
</dbReference>
<accession>A0AAD4KS78</accession>
<dbReference type="PROSITE" id="PS51704">
    <property type="entry name" value="GP_PDE"/>
    <property type="match status" value="1"/>
</dbReference>
<dbReference type="RefSeq" id="XP_046070007.1">
    <property type="nucleotide sequence ID" value="XM_046216450.1"/>
</dbReference>
<dbReference type="AlphaFoldDB" id="A0AAD4KS78"/>
<keyword evidence="4" id="KW-1185">Reference proteome</keyword>
<dbReference type="Pfam" id="PF03009">
    <property type="entry name" value="GDPD"/>
    <property type="match status" value="1"/>
</dbReference>
<evidence type="ECO:0000313" key="3">
    <source>
        <dbReference type="EMBL" id="KAH8694865.1"/>
    </source>
</evidence>
<feature type="domain" description="GP-PDE" evidence="2">
    <location>
        <begin position="38"/>
        <end position="194"/>
    </location>
</feature>
<dbReference type="GeneID" id="70246737"/>
<comment type="caution">
    <text evidence="3">The sequence shown here is derived from an EMBL/GenBank/DDBJ whole genome shotgun (WGS) entry which is preliminary data.</text>
</comment>
<evidence type="ECO:0000256" key="1">
    <source>
        <dbReference type="SAM" id="MobiDB-lite"/>
    </source>
</evidence>
<dbReference type="SUPFAM" id="SSF51695">
    <property type="entry name" value="PLC-like phosphodiesterases"/>
    <property type="match status" value="1"/>
</dbReference>
<proteinExistence type="predicted"/>
<gene>
    <name evidence="3" type="ORF">BGW36DRAFT_381605</name>
</gene>
<feature type="region of interest" description="Disordered" evidence="1">
    <location>
        <begin position="1"/>
        <end position="36"/>
    </location>
</feature>
<organism evidence="3 4">
    <name type="scientific">Talaromyces proteolyticus</name>
    <dbReference type="NCBI Taxonomy" id="1131652"/>
    <lineage>
        <taxon>Eukaryota</taxon>
        <taxon>Fungi</taxon>
        <taxon>Dikarya</taxon>
        <taxon>Ascomycota</taxon>
        <taxon>Pezizomycotina</taxon>
        <taxon>Eurotiomycetes</taxon>
        <taxon>Eurotiomycetidae</taxon>
        <taxon>Eurotiales</taxon>
        <taxon>Trichocomaceae</taxon>
        <taxon>Talaromyces</taxon>
        <taxon>Talaromyces sect. Bacilispori</taxon>
    </lineage>
</organism>
<sequence length="194" mass="21536">MNRDSSDSTRSTASPPVPEKNNRFKTSLFAKDGSSPLPQTVAHRGYKKLYPENSLAAFQGAIDVGSHGIETDLQLSRDGVVVISHDPSLKRCFGVDKLIIDCDWEYLSTLRTTKQPHEKLPRLSDLLDFLNSPCAEHAWVLLDIKRNNDAKTMIHKIAETLASVPPGSSRPWSDRIILGCWAVRALSLQTVTAR</sequence>
<dbReference type="PANTHER" id="PTHR43805">
    <property type="entry name" value="GLYCEROPHOSPHORYL DIESTER PHOSPHODIESTERASE"/>
    <property type="match status" value="1"/>
</dbReference>
<reference evidence="3" key="1">
    <citation type="submission" date="2021-12" db="EMBL/GenBank/DDBJ databases">
        <title>Convergent genome expansion in fungi linked to evolution of root-endophyte symbiosis.</title>
        <authorList>
            <consortium name="DOE Joint Genome Institute"/>
            <person name="Ke Y.-H."/>
            <person name="Bonito G."/>
            <person name="Liao H.-L."/>
            <person name="Looney B."/>
            <person name="Rojas-Flechas A."/>
            <person name="Nash J."/>
            <person name="Hameed K."/>
            <person name="Schadt C."/>
            <person name="Martin F."/>
            <person name="Crous P.W."/>
            <person name="Miettinen O."/>
            <person name="Magnuson J.K."/>
            <person name="Labbe J."/>
            <person name="Jacobson D."/>
            <person name="Doktycz M.J."/>
            <person name="Veneault-Fourrey C."/>
            <person name="Kuo A."/>
            <person name="Mondo S."/>
            <person name="Calhoun S."/>
            <person name="Riley R."/>
            <person name="Ohm R."/>
            <person name="LaButti K."/>
            <person name="Andreopoulos B."/>
            <person name="Pangilinan J."/>
            <person name="Nolan M."/>
            <person name="Tritt A."/>
            <person name="Clum A."/>
            <person name="Lipzen A."/>
            <person name="Daum C."/>
            <person name="Barry K."/>
            <person name="Grigoriev I.V."/>
            <person name="Vilgalys R."/>
        </authorList>
    </citation>
    <scope>NUCLEOTIDE SEQUENCE</scope>
    <source>
        <strain evidence="3">PMI_201</strain>
    </source>
</reference>
<dbReference type="Proteomes" id="UP001201262">
    <property type="component" value="Unassembled WGS sequence"/>
</dbReference>
<evidence type="ECO:0000313" key="4">
    <source>
        <dbReference type="Proteomes" id="UP001201262"/>
    </source>
</evidence>
<dbReference type="PANTHER" id="PTHR43805:SF1">
    <property type="entry name" value="GP-PDE DOMAIN-CONTAINING PROTEIN"/>
    <property type="match status" value="1"/>
</dbReference>
<dbReference type="InterPro" id="IPR017946">
    <property type="entry name" value="PLC-like_Pdiesterase_TIM-brl"/>
</dbReference>
<dbReference type="InterPro" id="IPR030395">
    <property type="entry name" value="GP_PDE_dom"/>
</dbReference>